<dbReference type="GO" id="GO:0016787">
    <property type="term" value="F:hydrolase activity"/>
    <property type="evidence" value="ECO:0007669"/>
    <property type="project" value="UniProtKB-KW"/>
</dbReference>
<dbReference type="OrthoDB" id="9794725at2"/>
<evidence type="ECO:0000313" key="3">
    <source>
        <dbReference type="EMBL" id="RTE11667.1"/>
    </source>
</evidence>
<gene>
    <name evidence="3" type="ORF">EJQ19_00530</name>
</gene>
<organism evidence="3 4">
    <name type="scientific">Paenibacillus whitsoniae</name>
    <dbReference type="NCBI Taxonomy" id="2496558"/>
    <lineage>
        <taxon>Bacteria</taxon>
        <taxon>Bacillati</taxon>
        <taxon>Bacillota</taxon>
        <taxon>Bacilli</taxon>
        <taxon>Bacillales</taxon>
        <taxon>Paenibacillaceae</taxon>
        <taxon>Paenibacillus</taxon>
    </lineage>
</organism>
<dbReference type="Pfam" id="PF20434">
    <property type="entry name" value="BD-FAE"/>
    <property type="match status" value="1"/>
</dbReference>
<keyword evidence="1 3" id="KW-0378">Hydrolase</keyword>
<dbReference type="InterPro" id="IPR050300">
    <property type="entry name" value="GDXG_lipolytic_enzyme"/>
</dbReference>
<keyword evidence="4" id="KW-1185">Reference proteome</keyword>
<evidence type="ECO:0000256" key="1">
    <source>
        <dbReference type="ARBA" id="ARBA00022801"/>
    </source>
</evidence>
<dbReference type="AlphaFoldDB" id="A0A430JKT4"/>
<feature type="domain" description="BD-FAE-like" evidence="2">
    <location>
        <begin position="34"/>
        <end position="229"/>
    </location>
</feature>
<sequence length="274" mass="29669">MKGVSELQENQTIELWPGATEGTIGEKNEGCPSLTLYLAEGREEPYGAVIVCPGGGYGGRAAHEGEPIACWLNGLGISAFVLNYRVAPYRHPIPLQDAQRAIRTVRHHAEAWGIDPQRVGILGFSAGGHLASTAGTHYDAGNPEAEDPIDRQSSRPDLMVLCYPVISMMALGHQGSKNNLIGEDAGEELIQLLSNEQQVTSDTPPTFLWHTADDAAVPVENSLMFAAALSRHKVPFDLHVFESGVHGIGIAANHSEAYVWPEVCANWLRKQQFV</sequence>
<dbReference type="InterPro" id="IPR029058">
    <property type="entry name" value="AB_hydrolase_fold"/>
</dbReference>
<evidence type="ECO:0000313" key="4">
    <source>
        <dbReference type="Proteomes" id="UP000276128"/>
    </source>
</evidence>
<evidence type="ECO:0000259" key="2">
    <source>
        <dbReference type="Pfam" id="PF20434"/>
    </source>
</evidence>
<proteinExistence type="predicted"/>
<protein>
    <submittedName>
        <fullName evidence="3">Alpha/beta hydrolase</fullName>
    </submittedName>
</protein>
<dbReference type="Proteomes" id="UP000276128">
    <property type="component" value="Unassembled WGS sequence"/>
</dbReference>
<reference evidence="3 4" key="1">
    <citation type="submission" date="2018-12" db="EMBL/GenBank/DDBJ databases">
        <title>Bacillus ochoae sp. nov., Paenibacillus whitsoniae sp. nov., Paenibacillus spiritus sp. nov. Isolated from the Mars Exploration Rover during spacecraft assembly.</title>
        <authorList>
            <person name="Seuylemezian A."/>
            <person name="Vaishampayan P."/>
        </authorList>
    </citation>
    <scope>NUCLEOTIDE SEQUENCE [LARGE SCALE GENOMIC DNA]</scope>
    <source>
        <strain evidence="3 4">MER 54</strain>
    </source>
</reference>
<comment type="caution">
    <text evidence="3">The sequence shown here is derived from an EMBL/GenBank/DDBJ whole genome shotgun (WGS) entry which is preliminary data.</text>
</comment>
<dbReference type="InterPro" id="IPR049492">
    <property type="entry name" value="BD-FAE-like_dom"/>
</dbReference>
<name>A0A430JKT4_9BACL</name>
<dbReference type="EMBL" id="RXHU01000004">
    <property type="protein sequence ID" value="RTE11667.1"/>
    <property type="molecule type" value="Genomic_DNA"/>
</dbReference>
<accession>A0A430JKT4</accession>
<dbReference type="PANTHER" id="PTHR48081">
    <property type="entry name" value="AB HYDROLASE SUPERFAMILY PROTEIN C4A8.06C"/>
    <property type="match status" value="1"/>
</dbReference>
<dbReference type="Gene3D" id="3.40.50.1820">
    <property type="entry name" value="alpha/beta hydrolase"/>
    <property type="match status" value="1"/>
</dbReference>
<dbReference type="SUPFAM" id="SSF53474">
    <property type="entry name" value="alpha/beta-Hydrolases"/>
    <property type="match status" value="1"/>
</dbReference>
<dbReference type="PANTHER" id="PTHR48081:SF6">
    <property type="entry name" value="PEPTIDASE S9 PROLYL OLIGOPEPTIDASE CATALYTIC DOMAIN-CONTAINING PROTEIN"/>
    <property type="match status" value="1"/>
</dbReference>